<dbReference type="RefSeq" id="WP_265383043.1">
    <property type="nucleotide sequence ID" value="NZ_CP110615.1"/>
</dbReference>
<name>A0ABY6NZW7_9NOCA</name>
<gene>
    <name evidence="9" type="ORF">RHODO2019_17880</name>
</gene>
<evidence type="ECO:0000259" key="8">
    <source>
        <dbReference type="Pfam" id="PF08281"/>
    </source>
</evidence>
<dbReference type="PANTHER" id="PTHR43133">
    <property type="entry name" value="RNA POLYMERASE ECF-TYPE SIGMA FACTO"/>
    <property type="match status" value="1"/>
</dbReference>
<dbReference type="InterPro" id="IPR013324">
    <property type="entry name" value="RNA_pol_sigma_r3/r4-like"/>
</dbReference>
<dbReference type="Gene3D" id="1.10.10.10">
    <property type="entry name" value="Winged helix-like DNA-binding domain superfamily/Winged helix DNA-binding domain"/>
    <property type="match status" value="1"/>
</dbReference>
<dbReference type="EMBL" id="CP110615">
    <property type="protein sequence ID" value="UZJ24937.1"/>
    <property type="molecule type" value="Genomic_DNA"/>
</dbReference>
<evidence type="ECO:0000256" key="5">
    <source>
        <dbReference type="ARBA" id="ARBA00023163"/>
    </source>
</evidence>
<evidence type="ECO:0000259" key="7">
    <source>
        <dbReference type="Pfam" id="PF04542"/>
    </source>
</evidence>
<reference evidence="9" key="1">
    <citation type="submission" date="2022-10" db="EMBL/GenBank/DDBJ databases">
        <title>Rhodococcus sp.75.</title>
        <authorList>
            <person name="Sun M."/>
        </authorList>
    </citation>
    <scope>NUCLEOTIDE SEQUENCE</scope>
    <source>
        <strain evidence="9">75</strain>
    </source>
</reference>
<keyword evidence="4" id="KW-0238">DNA-binding</keyword>
<dbReference type="SUPFAM" id="SSF88659">
    <property type="entry name" value="Sigma3 and sigma4 domains of RNA polymerase sigma factors"/>
    <property type="match status" value="1"/>
</dbReference>
<organism evidence="9 10">
    <name type="scientific">Rhodococcus antarcticus</name>
    <dbReference type="NCBI Taxonomy" id="2987751"/>
    <lineage>
        <taxon>Bacteria</taxon>
        <taxon>Bacillati</taxon>
        <taxon>Actinomycetota</taxon>
        <taxon>Actinomycetes</taxon>
        <taxon>Mycobacteriales</taxon>
        <taxon>Nocardiaceae</taxon>
        <taxon>Rhodococcus</taxon>
    </lineage>
</organism>
<dbReference type="Pfam" id="PF04542">
    <property type="entry name" value="Sigma70_r2"/>
    <property type="match status" value="1"/>
</dbReference>
<dbReference type="InterPro" id="IPR013325">
    <property type="entry name" value="RNA_pol_sigma_r2"/>
</dbReference>
<evidence type="ECO:0000256" key="4">
    <source>
        <dbReference type="ARBA" id="ARBA00023125"/>
    </source>
</evidence>
<dbReference type="PANTHER" id="PTHR43133:SF8">
    <property type="entry name" value="RNA POLYMERASE SIGMA FACTOR HI_1459-RELATED"/>
    <property type="match status" value="1"/>
</dbReference>
<evidence type="ECO:0000313" key="9">
    <source>
        <dbReference type="EMBL" id="UZJ24937.1"/>
    </source>
</evidence>
<feature type="domain" description="RNA polymerase sigma-70 region 2" evidence="7">
    <location>
        <begin position="52"/>
        <end position="116"/>
    </location>
</feature>
<keyword evidence="2" id="KW-0805">Transcription regulation</keyword>
<evidence type="ECO:0000256" key="6">
    <source>
        <dbReference type="SAM" id="MobiDB-lite"/>
    </source>
</evidence>
<sequence>MTTTALPVSLLDRPRRGERLAGSSSRGGGERVQSGVDGYIEPAVDDVTSAAFFRAHYPRLAGWCRRLVDDDDTAHEIASEAFTRLVAKRRQLDDPRSYLYTIAVNLVRDHWRRTQRERRGLRQIIAGRPEQSIRPPGPDSELRLLVETLPDKLRGPVLLHYFGDFSIDDVARMLGRKAGTVKSQLFDARAVLRTALEDPAVDGPSLHHPQDRP</sequence>
<dbReference type="Gene3D" id="1.10.1740.10">
    <property type="match status" value="1"/>
</dbReference>
<dbReference type="InterPro" id="IPR014284">
    <property type="entry name" value="RNA_pol_sigma-70_dom"/>
</dbReference>
<feature type="region of interest" description="Disordered" evidence="6">
    <location>
        <begin position="16"/>
        <end position="35"/>
    </location>
</feature>
<dbReference type="InterPro" id="IPR036388">
    <property type="entry name" value="WH-like_DNA-bd_sf"/>
</dbReference>
<dbReference type="Pfam" id="PF08281">
    <property type="entry name" value="Sigma70_r4_2"/>
    <property type="match status" value="1"/>
</dbReference>
<accession>A0ABY6NZW7</accession>
<dbReference type="NCBIfam" id="TIGR02937">
    <property type="entry name" value="sigma70-ECF"/>
    <property type="match status" value="1"/>
</dbReference>
<evidence type="ECO:0000256" key="1">
    <source>
        <dbReference type="ARBA" id="ARBA00010641"/>
    </source>
</evidence>
<protein>
    <submittedName>
        <fullName evidence="9">RNA polymerase sigma factor</fullName>
    </submittedName>
</protein>
<dbReference type="Proteomes" id="UP001164965">
    <property type="component" value="Chromosome"/>
</dbReference>
<keyword evidence="5" id="KW-0804">Transcription</keyword>
<evidence type="ECO:0000313" key="10">
    <source>
        <dbReference type="Proteomes" id="UP001164965"/>
    </source>
</evidence>
<comment type="similarity">
    <text evidence="1">Belongs to the sigma-70 factor family. ECF subfamily.</text>
</comment>
<dbReference type="SUPFAM" id="SSF88946">
    <property type="entry name" value="Sigma2 domain of RNA polymerase sigma factors"/>
    <property type="match status" value="1"/>
</dbReference>
<proteinExistence type="inferred from homology"/>
<dbReference type="InterPro" id="IPR039425">
    <property type="entry name" value="RNA_pol_sigma-70-like"/>
</dbReference>
<evidence type="ECO:0000256" key="3">
    <source>
        <dbReference type="ARBA" id="ARBA00023082"/>
    </source>
</evidence>
<dbReference type="InterPro" id="IPR007627">
    <property type="entry name" value="RNA_pol_sigma70_r2"/>
</dbReference>
<keyword evidence="3" id="KW-0731">Sigma factor</keyword>
<keyword evidence="10" id="KW-1185">Reference proteome</keyword>
<feature type="domain" description="RNA polymerase sigma factor 70 region 4 type 2" evidence="8">
    <location>
        <begin position="141"/>
        <end position="190"/>
    </location>
</feature>
<evidence type="ECO:0000256" key="2">
    <source>
        <dbReference type="ARBA" id="ARBA00023015"/>
    </source>
</evidence>
<dbReference type="InterPro" id="IPR013249">
    <property type="entry name" value="RNA_pol_sigma70_r4_t2"/>
</dbReference>